<protein>
    <submittedName>
        <fullName evidence="2">Major outer membrane protein</fullName>
    </submittedName>
</protein>
<dbReference type="InterPro" id="IPR008439">
    <property type="entry name" value="Campylo_MOMP"/>
</dbReference>
<feature type="chain" id="PRO_5043537470" evidence="1">
    <location>
        <begin position="21"/>
        <end position="66"/>
    </location>
</feature>
<dbReference type="Pfam" id="PF05538">
    <property type="entry name" value="Campylo_MOMP"/>
    <property type="match status" value="1"/>
</dbReference>
<sequence length="66" mass="7616">MKRIILCTISIFILSTFAHATPLDDVFEDVEVSGTIRYRYENQRVKGNLKQNNKKSNRATTNITIK</sequence>
<gene>
    <name evidence="2" type="ORF">AAH949_06980</name>
</gene>
<feature type="signal peptide" evidence="1">
    <location>
        <begin position="1"/>
        <end position="20"/>
    </location>
</feature>
<dbReference type="EMBL" id="CP155620">
    <property type="protein sequence ID" value="XBJ28827.1"/>
    <property type="molecule type" value="Genomic_DNA"/>
</dbReference>
<accession>A0AAU7E5Y1</accession>
<evidence type="ECO:0000313" key="2">
    <source>
        <dbReference type="EMBL" id="XBJ28827.1"/>
    </source>
</evidence>
<evidence type="ECO:0000256" key="1">
    <source>
        <dbReference type="SAM" id="SignalP"/>
    </source>
</evidence>
<dbReference type="AlphaFoldDB" id="A0AAU7E5Y1"/>
<name>A0AAU7E5Y1_9BACT</name>
<organism evidence="2">
    <name type="scientific">Campylobacter sp. CCS1377</name>
    <dbReference type="NCBI Taxonomy" id="3158229"/>
    <lineage>
        <taxon>Bacteria</taxon>
        <taxon>Pseudomonadati</taxon>
        <taxon>Campylobacterota</taxon>
        <taxon>Epsilonproteobacteria</taxon>
        <taxon>Campylobacterales</taxon>
        <taxon>Campylobacteraceae</taxon>
        <taxon>Campylobacter</taxon>
    </lineage>
</organism>
<reference evidence="2" key="1">
    <citation type="submission" date="2024-05" db="EMBL/GenBank/DDBJ databases">
        <title>Campylobacter coli isolated from environmental waters in Slovenia.</title>
        <authorList>
            <person name="Zautner A.E."/>
            <person name="Bunk B."/>
            <person name="Riedel T."/>
            <person name="Sproeer C."/>
        </authorList>
    </citation>
    <scope>NUCLEOTIDE SEQUENCE</scope>
    <source>
        <strain evidence="2">CCS1377</strain>
    </source>
</reference>
<keyword evidence="1" id="KW-0732">Signal</keyword>
<dbReference type="RefSeq" id="WP_208335055.1">
    <property type="nucleotide sequence ID" value="NZ_CP155620.1"/>
</dbReference>
<proteinExistence type="predicted"/>